<dbReference type="PANTHER" id="PTHR42648:SF22">
    <property type="entry name" value="REVERSE TRANSCRIPTASE TY1_COPIA-TYPE DOMAIN-CONTAINING PROTEIN"/>
    <property type="match status" value="1"/>
</dbReference>
<dbReference type="SUPFAM" id="SSF53098">
    <property type="entry name" value="Ribonuclease H-like"/>
    <property type="match status" value="1"/>
</dbReference>
<dbReference type="Pfam" id="PF13976">
    <property type="entry name" value="gag_pre-integrs"/>
    <property type="match status" value="1"/>
</dbReference>
<dbReference type="Pfam" id="PF22936">
    <property type="entry name" value="Pol_BBD"/>
    <property type="match status" value="1"/>
</dbReference>
<feature type="compositionally biased region" description="Low complexity" evidence="5">
    <location>
        <begin position="869"/>
        <end position="884"/>
    </location>
</feature>
<dbReference type="Pfam" id="PF07727">
    <property type="entry name" value="RVT_2"/>
    <property type="match status" value="1"/>
</dbReference>
<evidence type="ECO:0000259" key="6">
    <source>
        <dbReference type="PROSITE" id="PS50994"/>
    </source>
</evidence>
<gene>
    <name evidence="7" type="ORF">OSB04_005815</name>
</gene>
<dbReference type="InterPro" id="IPR057670">
    <property type="entry name" value="SH3_retrovirus"/>
</dbReference>
<dbReference type="InterPro" id="IPR025724">
    <property type="entry name" value="GAG-pre-integrase_dom"/>
</dbReference>
<evidence type="ECO:0000313" key="8">
    <source>
        <dbReference type="Proteomes" id="UP001172457"/>
    </source>
</evidence>
<evidence type="ECO:0000256" key="1">
    <source>
        <dbReference type="ARBA" id="ARBA00022670"/>
    </source>
</evidence>
<feature type="compositionally biased region" description="Polar residues" evidence="5">
    <location>
        <begin position="839"/>
        <end position="857"/>
    </location>
</feature>
<dbReference type="InterPro" id="IPR001584">
    <property type="entry name" value="Integrase_cat-core"/>
</dbReference>
<evidence type="ECO:0000256" key="3">
    <source>
        <dbReference type="ARBA" id="ARBA00022750"/>
    </source>
</evidence>
<feature type="region of interest" description="Disordered" evidence="5">
    <location>
        <begin position="311"/>
        <end position="361"/>
    </location>
</feature>
<keyword evidence="8" id="KW-1185">Reference proteome</keyword>
<dbReference type="InterPro" id="IPR036397">
    <property type="entry name" value="RNaseH_sf"/>
</dbReference>
<evidence type="ECO:0000313" key="7">
    <source>
        <dbReference type="EMBL" id="KAJ9560655.1"/>
    </source>
</evidence>
<dbReference type="SUPFAM" id="SSF56672">
    <property type="entry name" value="DNA/RNA polymerases"/>
    <property type="match status" value="1"/>
</dbReference>
<dbReference type="InterPro" id="IPR012337">
    <property type="entry name" value="RNaseH-like_sf"/>
</dbReference>
<dbReference type="GO" id="GO:0046872">
    <property type="term" value="F:metal ion binding"/>
    <property type="evidence" value="ECO:0007669"/>
    <property type="project" value="UniProtKB-KW"/>
</dbReference>
<evidence type="ECO:0000256" key="2">
    <source>
        <dbReference type="ARBA" id="ARBA00022723"/>
    </source>
</evidence>
<keyword evidence="1" id="KW-0645">Protease</keyword>
<dbReference type="InterPro" id="IPR013103">
    <property type="entry name" value="RVT_2"/>
</dbReference>
<protein>
    <recommendedName>
        <fullName evidence="6">Integrase catalytic domain-containing protein</fullName>
    </recommendedName>
</protein>
<evidence type="ECO:0000256" key="5">
    <source>
        <dbReference type="SAM" id="MobiDB-lite"/>
    </source>
</evidence>
<comment type="caution">
    <text evidence="7">The sequence shown here is derived from an EMBL/GenBank/DDBJ whole genome shotgun (WGS) entry which is preliminary data.</text>
</comment>
<keyword evidence="4" id="KW-0378">Hydrolase</keyword>
<dbReference type="Proteomes" id="UP001172457">
    <property type="component" value="Chromosome 2"/>
</dbReference>
<dbReference type="GO" id="GO:0004190">
    <property type="term" value="F:aspartic-type endopeptidase activity"/>
    <property type="evidence" value="ECO:0007669"/>
    <property type="project" value="UniProtKB-KW"/>
</dbReference>
<feature type="domain" description="Integrase catalytic" evidence="6">
    <location>
        <begin position="570"/>
        <end position="736"/>
    </location>
</feature>
<proteinExistence type="predicted"/>
<dbReference type="GO" id="GO:0006508">
    <property type="term" value="P:proteolysis"/>
    <property type="evidence" value="ECO:0007669"/>
    <property type="project" value="UniProtKB-KW"/>
</dbReference>
<organism evidence="7 8">
    <name type="scientific">Centaurea solstitialis</name>
    <name type="common">yellow star-thistle</name>
    <dbReference type="NCBI Taxonomy" id="347529"/>
    <lineage>
        <taxon>Eukaryota</taxon>
        <taxon>Viridiplantae</taxon>
        <taxon>Streptophyta</taxon>
        <taxon>Embryophyta</taxon>
        <taxon>Tracheophyta</taxon>
        <taxon>Spermatophyta</taxon>
        <taxon>Magnoliopsida</taxon>
        <taxon>eudicotyledons</taxon>
        <taxon>Gunneridae</taxon>
        <taxon>Pentapetalae</taxon>
        <taxon>asterids</taxon>
        <taxon>campanulids</taxon>
        <taxon>Asterales</taxon>
        <taxon>Asteraceae</taxon>
        <taxon>Carduoideae</taxon>
        <taxon>Cardueae</taxon>
        <taxon>Centaureinae</taxon>
        <taxon>Centaurea</taxon>
    </lineage>
</organism>
<dbReference type="GO" id="GO:0003676">
    <property type="term" value="F:nucleic acid binding"/>
    <property type="evidence" value="ECO:0007669"/>
    <property type="project" value="InterPro"/>
</dbReference>
<dbReference type="GO" id="GO:0015074">
    <property type="term" value="P:DNA integration"/>
    <property type="evidence" value="ECO:0007669"/>
    <property type="project" value="InterPro"/>
</dbReference>
<accession>A0AA38TGS4</accession>
<dbReference type="Pfam" id="PF25597">
    <property type="entry name" value="SH3_retrovirus"/>
    <property type="match status" value="1"/>
</dbReference>
<dbReference type="Pfam" id="PF00665">
    <property type="entry name" value="rve"/>
    <property type="match status" value="1"/>
</dbReference>
<name>A0AA38TGS4_9ASTR</name>
<dbReference type="CDD" id="cd09272">
    <property type="entry name" value="RNase_HI_RT_Ty1"/>
    <property type="match status" value="1"/>
</dbReference>
<keyword evidence="3" id="KW-0064">Aspartyl protease</keyword>
<dbReference type="Gene3D" id="3.30.420.10">
    <property type="entry name" value="Ribonuclease H-like superfamily/Ribonuclease H"/>
    <property type="match status" value="1"/>
</dbReference>
<feature type="region of interest" description="Disordered" evidence="5">
    <location>
        <begin position="836"/>
        <end position="924"/>
    </location>
</feature>
<dbReference type="InterPro" id="IPR043502">
    <property type="entry name" value="DNA/RNA_pol_sf"/>
</dbReference>
<reference evidence="7" key="1">
    <citation type="submission" date="2023-03" db="EMBL/GenBank/DDBJ databases">
        <title>Chromosome-scale reference genome and RAD-based genetic map of yellow starthistle (Centaurea solstitialis) reveal putative structural variation and QTLs associated with invader traits.</title>
        <authorList>
            <person name="Reatini B."/>
            <person name="Cang F.A."/>
            <person name="Jiang Q."/>
            <person name="Mckibben M.T.W."/>
            <person name="Barker M.S."/>
            <person name="Rieseberg L.H."/>
            <person name="Dlugosch K.M."/>
        </authorList>
    </citation>
    <scope>NUCLEOTIDE SEQUENCE</scope>
    <source>
        <strain evidence="7">CAN-66</strain>
        <tissue evidence="7">Leaf</tissue>
    </source>
</reference>
<dbReference type="EMBL" id="JARYMX010000002">
    <property type="protein sequence ID" value="KAJ9560655.1"/>
    <property type="molecule type" value="Genomic_DNA"/>
</dbReference>
<keyword evidence="2" id="KW-0479">Metal-binding</keyword>
<sequence length="1485" mass="167338">MTGDTSGSGLEIVTQLANLLQQNINPQPSNPKLSDSLQINIKLNSQNYALWTRMIRVAIGGKSKNLLKHLTEAPPEKATEKYETWEQEDLIVFSWLIQNIEPNIAGNLTEYPTAKALWDALVVTYSSGKDKLQTFNLHVKANEIRQNDKSLEEFWIELQGVWGEIDRIDPNPMKCKDDIQAYTQIRSEQKLFQFLNGIDRKFESIKREALRVDPLPTAEAAYAMVRKEAAHQVILGATNSETHGVATGLVAGETDGAGLATKSFRKFDGKKKATTREDKSHLKCEECGMSRHTKDQCFEIIGYPEWWTDGHKTASKKGAKKDKPSLSPTTRRSEGGFGGIAAAAAGGKGGEDFTVEGKGGPKVPNPFPNTQKPNAIAHMTQTNLTNSHGPWIFDCGATDTMSYDFSDFSETTRPTKTHIQVANREKLDVKTGGTIKISPNIKLPNCLYVPSLSHKLLSISHVTKELNCSVLMHPTFCLLQDIRTGRIIGRGTEENGLYYVDEVVQDGTVMLAEGTTEREAWLWHRRLGHPSVSYLHILFPKLFPLNKPSTCETCILAKSHRQQFKPSNTRVETPFSLVHSDVWGPAPVIGGQNLRYYVIFVDDCTRMTWIYFLKSKDEVCDKFTSFYAMIQNQFKTPIQIFRSDNGGEFVNSQMKLFFQSKGIIHQTSCPHTPEQNGVAERKNRLLLEMTRALIIESHVPKYFWPEALATSTYLINRLPTKILKMKTPLETLSELATIPQPLTLQPKVFGCTVYVHVPKTHRDKLDPCAEKCVFVGYGVNKKGYRCYDPQTRRMFTSMNCDFLETKYYYSTQHMGQGEEQRDTLSWLSHSAPIEDDVQNHSTTSAEAPTADNASATPENPPPEMISEVSNSQPNNSNENPQSSENLDRNNADDIQDPTSESVQEHEEDTTQGVRVLPARSTRGIPAKRYSPEKITKGAKYPMASIAEGNLSENAKAFTTSLYSEEIPSSMEQALNSVKWKKAMDDEMEALKKSKTWDKCNMPQGKKAVGCRWVFTVKYKPDGTVERYKARLVAKGYTQTYGIDYSETFSPVAKMDTVRVLLSVASNQGWPLHQFDVKNAFLHGELKEEVYMEAPPGFTEQFKPGEVCRLKKSLYGLKQSPRAWFGRFTMAMKKYGFKQSNSDHTLFLKRRKNLVTCLIIYVDDMVITGNDEEEIKRLRDELFKEFEMKDLGNLKYFLGIEVLRSPKGIFICQKKYILDLLAEVGMVNCKPDDTPMMANQKLFMEENAELADKTRYQRLVGKLIYLSHTRPDIAYAVGVVSQFMHQPQAAHMDAVIRIISYLKGTAGHGVLFGSNGHLDIQIYTDADWAGDKGKRRSTSGYFSLVGGNLVTWRSKKQKVVALSSAEAEFRGIANGIAEALWIRKLVSEIGFPPHKSTQIMCDNEAAIQISENPVQHDRTKHVEVDRHFIKEKLEAGIIELPFVRSTDQLADILTKAVGTEIFYKCLGKLNFGNPTIQLEGECWKRK</sequence>
<evidence type="ECO:0000256" key="4">
    <source>
        <dbReference type="ARBA" id="ARBA00022801"/>
    </source>
</evidence>
<dbReference type="InterPro" id="IPR054722">
    <property type="entry name" value="PolX-like_BBD"/>
</dbReference>
<dbReference type="InterPro" id="IPR039537">
    <property type="entry name" value="Retrotran_Ty1/copia-like"/>
</dbReference>
<dbReference type="PANTHER" id="PTHR42648">
    <property type="entry name" value="TRANSPOSASE, PUTATIVE-RELATED"/>
    <property type="match status" value="1"/>
</dbReference>
<dbReference type="PROSITE" id="PS50994">
    <property type="entry name" value="INTEGRASE"/>
    <property type="match status" value="1"/>
</dbReference>